<dbReference type="Proteomes" id="UP000024837">
    <property type="component" value="Unassembled WGS sequence"/>
</dbReference>
<proteinExistence type="predicted"/>
<feature type="region of interest" description="Disordered" evidence="1">
    <location>
        <begin position="92"/>
        <end position="177"/>
    </location>
</feature>
<dbReference type="EMBL" id="KI966462">
    <property type="protein sequence ID" value="EWC43460.1"/>
    <property type="molecule type" value="Genomic_DNA"/>
</dbReference>
<evidence type="ECO:0000259" key="4">
    <source>
        <dbReference type="Pfam" id="PF24866"/>
    </source>
</evidence>
<feature type="compositionally biased region" description="Gly residues" evidence="1">
    <location>
        <begin position="105"/>
        <end position="118"/>
    </location>
</feature>
<dbReference type="PANTHER" id="PTHR42091">
    <property type="entry name" value="CONSERVED GLYCINE-RICH PROTEIN (AFU_ORTHOLOGUE AFUA_7G02440)"/>
    <property type="match status" value="1"/>
</dbReference>
<organism evidence="5 6">
    <name type="scientific">Drechslerella stenobrocha 248</name>
    <dbReference type="NCBI Taxonomy" id="1043628"/>
    <lineage>
        <taxon>Eukaryota</taxon>
        <taxon>Fungi</taxon>
        <taxon>Dikarya</taxon>
        <taxon>Ascomycota</taxon>
        <taxon>Pezizomycotina</taxon>
        <taxon>Orbiliomycetes</taxon>
        <taxon>Orbiliales</taxon>
        <taxon>Orbiliaceae</taxon>
        <taxon>Drechslerella</taxon>
    </lineage>
</organism>
<dbReference type="OrthoDB" id="5425547at2759"/>
<feature type="transmembrane region" description="Helical" evidence="2">
    <location>
        <begin position="192"/>
        <end position="217"/>
    </location>
</feature>
<dbReference type="Pfam" id="PF24866">
    <property type="entry name" value="DUF7732"/>
    <property type="match status" value="1"/>
</dbReference>
<evidence type="ECO:0000256" key="2">
    <source>
        <dbReference type="SAM" id="Phobius"/>
    </source>
</evidence>
<feature type="chain" id="PRO_5004895675" description="DUF7732 domain-containing protein" evidence="3">
    <location>
        <begin position="29"/>
        <end position="327"/>
    </location>
</feature>
<gene>
    <name evidence="5" type="ORF">DRE_07570</name>
</gene>
<reference evidence="5 6" key="1">
    <citation type="submission" date="2013-05" db="EMBL/GenBank/DDBJ databases">
        <title>Drechslerella stenobrocha genome reveals carnivorous origination and mechanical trapping mechanism of predatory fungi.</title>
        <authorList>
            <person name="Liu X."/>
            <person name="Zhang W."/>
            <person name="Liu K."/>
        </authorList>
    </citation>
    <scope>NUCLEOTIDE SEQUENCE [LARGE SCALE GENOMIC DNA]</scope>
    <source>
        <strain evidence="5 6">248</strain>
    </source>
</reference>
<keyword evidence="3" id="KW-0732">Signal</keyword>
<keyword evidence="2" id="KW-0812">Transmembrane</keyword>
<evidence type="ECO:0000313" key="6">
    <source>
        <dbReference type="Proteomes" id="UP000024837"/>
    </source>
</evidence>
<evidence type="ECO:0000256" key="3">
    <source>
        <dbReference type="SAM" id="SignalP"/>
    </source>
</evidence>
<sequence length="327" mass="34068">MKYGVFHAAATATTLLALLSQVPTAVSAIAAVEERSVPQVQTLNNAEEIAKRITFRRRSENAVRHAEPLVDAEDVARRADLDKRSELESTNGLAHFQLLEKRKGGGGGGSRGGGGGKSSGSSSSSGGKTSSGGSTSSGGKSSTSGGKTTSAGSTSSGGKTSSGKTSSGKNTYGGKYSGGGTNSYKSGGLSRFGLAPLLLPLAAVALIFPGLWLYSVYSYHYNTPYRYYNETRQQEQTVPVQCLCMQYSECACDDNGNTSFLDELVALNQSNTTNFAEVDGKWTLLINGTVENGTGAVDSGSVINHSPVLNAVGYIWMVGVACYLAYL</sequence>
<dbReference type="AlphaFoldDB" id="W7I426"/>
<protein>
    <recommendedName>
        <fullName evidence="4">DUF7732 domain-containing protein</fullName>
    </recommendedName>
</protein>
<keyword evidence="2" id="KW-1133">Transmembrane helix</keyword>
<dbReference type="InterPro" id="IPR056634">
    <property type="entry name" value="DUF7732"/>
</dbReference>
<dbReference type="PANTHER" id="PTHR42091:SF1">
    <property type="entry name" value="CONSERVED GLYCINE-RICH PROTEIN (AFU_ORTHOLOGUE AFUA_7G02440)"/>
    <property type="match status" value="1"/>
</dbReference>
<dbReference type="HOGENOM" id="CLU_060392_1_0_1"/>
<keyword evidence="6" id="KW-1185">Reference proteome</keyword>
<name>W7I426_9PEZI</name>
<feature type="signal peptide" evidence="3">
    <location>
        <begin position="1"/>
        <end position="28"/>
    </location>
</feature>
<feature type="compositionally biased region" description="Low complexity" evidence="1">
    <location>
        <begin position="119"/>
        <end position="174"/>
    </location>
</feature>
<feature type="domain" description="DUF7732" evidence="4">
    <location>
        <begin position="176"/>
        <end position="294"/>
    </location>
</feature>
<accession>W7I426</accession>
<evidence type="ECO:0000313" key="5">
    <source>
        <dbReference type="EMBL" id="EWC43460.1"/>
    </source>
</evidence>
<evidence type="ECO:0000256" key="1">
    <source>
        <dbReference type="SAM" id="MobiDB-lite"/>
    </source>
</evidence>
<keyword evidence="2" id="KW-0472">Membrane</keyword>